<evidence type="ECO:0000313" key="11">
    <source>
        <dbReference type="Proteomes" id="UP000321827"/>
    </source>
</evidence>
<evidence type="ECO:0000256" key="2">
    <source>
        <dbReference type="ARBA" id="ARBA00023012"/>
    </source>
</evidence>
<keyword evidence="1 6" id="KW-0597">Phosphoprotein</keyword>
<proteinExistence type="predicted"/>
<comment type="caution">
    <text evidence="10">The sequence shown here is derived from an EMBL/GenBank/DDBJ whole genome shotgun (WGS) entry which is preliminary data.</text>
</comment>
<feature type="domain" description="OmpR/PhoB-type" evidence="9">
    <location>
        <begin position="137"/>
        <end position="234"/>
    </location>
</feature>
<evidence type="ECO:0000259" key="9">
    <source>
        <dbReference type="PROSITE" id="PS51755"/>
    </source>
</evidence>
<dbReference type="SUPFAM" id="SSF52172">
    <property type="entry name" value="CheY-like"/>
    <property type="match status" value="1"/>
</dbReference>
<dbReference type="Gene3D" id="1.10.10.10">
    <property type="entry name" value="Winged helix-like DNA-binding domain superfamily/Winged helix DNA-binding domain"/>
    <property type="match status" value="1"/>
</dbReference>
<dbReference type="InterPro" id="IPR039420">
    <property type="entry name" value="WalR-like"/>
</dbReference>
<evidence type="ECO:0000313" key="10">
    <source>
        <dbReference type="EMBL" id="GEM90257.1"/>
    </source>
</evidence>
<dbReference type="InterPro" id="IPR001789">
    <property type="entry name" value="Sig_transdc_resp-reg_receiver"/>
</dbReference>
<sequence length="235" mass="26681">MMEHDYEASEHMDGPLILIVEDEKDIARFIELELQAEGYRTEVAYDGITGLSKFRETSPNLVILDLMLPVMDGLEVARRIRKTSNIPILILTAKDAVTDKVEGLDAGADDYLVKPFSIEELLARVRAHLRRVTPAITGEIRVADLIINLEGREVFRGGRRIELSNKEFELLELLARSPGKVFSRFEIEEKVWPGYQGGSNVVDVYIGYLRKKLEAEGERRLIHTVRGVGYVLRED</sequence>
<dbReference type="AlphaFoldDB" id="A0A511RMD3"/>
<dbReference type="EMBL" id="BJXN01000011">
    <property type="protein sequence ID" value="GEM90257.1"/>
    <property type="molecule type" value="Genomic_DNA"/>
</dbReference>
<evidence type="ECO:0000256" key="6">
    <source>
        <dbReference type="PROSITE-ProRule" id="PRU00169"/>
    </source>
</evidence>
<dbReference type="FunFam" id="3.40.50.2300:FF:000001">
    <property type="entry name" value="DNA-binding response regulator PhoB"/>
    <property type="match status" value="1"/>
</dbReference>
<dbReference type="PANTHER" id="PTHR48111:SF22">
    <property type="entry name" value="REGULATOR OF RPOS"/>
    <property type="match status" value="1"/>
</dbReference>
<dbReference type="CDD" id="cd00383">
    <property type="entry name" value="trans_reg_C"/>
    <property type="match status" value="1"/>
</dbReference>
<feature type="domain" description="Response regulatory" evidence="8">
    <location>
        <begin position="16"/>
        <end position="129"/>
    </location>
</feature>
<dbReference type="CDD" id="cd17574">
    <property type="entry name" value="REC_OmpR"/>
    <property type="match status" value="1"/>
</dbReference>
<keyword evidence="3" id="KW-0805">Transcription regulation</keyword>
<dbReference type="PROSITE" id="PS51755">
    <property type="entry name" value="OMPR_PHOB"/>
    <property type="match status" value="1"/>
</dbReference>
<dbReference type="SMART" id="SM00448">
    <property type="entry name" value="REC"/>
    <property type="match status" value="1"/>
</dbReference>
<dbReference type="InterPro" id="IPR016032">
    <property type="entry name" value="Sig_transdc_resp-reg_C-effctor"/>
</dbReference>
<evidence type="ECO:0000256" key="5">
    <source>
        <dbReference type="ARBA" id="ARBA00023163"/>
    </source>
</evidence>
<dbReference type="InterPro" id="IPR011006">
    <property type="entry name" value="CheY-like_superfamily"/>
</dbReference>
<evidence type="ECO:0000259" key="8">
    <source>
        <dbReference type="PROSITE" id="PS50110"/>
    </source>
</evidence>
<feature type="modified residue" description="4-aspartylphosphate" evidence="6">
    <location>
        <position position="65"/>
    </location>
</feature>
<dbReference type="InterPro" id="IPR036388">
    <property type="entry name" value="WH-like_DNA-bd_sf"/>
</dbReference>
<evidence type="ECO:0000256" key="3">
    <source>
        <dbReference type="ARBA" id="ARBA00023015"/>
    </source>
</evidence>
<dbReference type="Gene3D" id="6.10.250.690">
    <property type="match status" value="1"/>
</dbReference>
<dbReference type="InterPro" id="IPR001867">
    <property type="entry name" value="OmpR/PhoB-type_DNA-bd"/>
</dbReference>
<keyword evidence="5" id="KW-0804">Transcription</keyword>
<dbReference type="SMART" id="SM00862">
    <property type="entry name" value="Trans_reg_C"/>
    <property type="match status" value="1"/>
</dbReference>
<gene>
    <name evidence="10" type="ORF">ODE01S_16910</name>
</gene>
<evidence type="ECO:0000256" key="4">
    <source>
        <dbReference type="ARBA" id="ARBA00023125"/>
    </source>
</evidence>
<keyword evidence="2" id="KW-0902">Two-component regulatory system</keyword>
<evidence type="ECO:0000256" key="1">
    <source>
        <dbReference type="ARBA" id="ARBA00022553"/>
    </source>
</evidence>
<protein>
    <submittedName>
        <fullName evidence="10">DNA-binding response regulator</fullName>
    </submittedName>
</protein>
<dbReference type="GO" id="GO:0000156">
    <property type="term" value="F:phosphorelay response regulator activity"/>
    <property type="evidence" value="ECO:0007669"/>
    <property type="project" value="TreeGrafter"/>
</dbReference>
<organism evidence="10 11">
    <name type="scientific">Oceanithermus desulfurans NBRC 100063</name>
    <dbReference type="NCBI Taxonomy" id="1227550"/>
    <lineage>
        <taxon>Bacteria</taxon>
        <taxon>Thermotogati</taxon>
        <taxon>Deinococcota</taxon>
        <taxon>Deinococci</taxon>
        <taxon>Thermales</taxon>
        <taxon>Thermaceae</taxon>
        <taxon>Oceanithermus</taxon>
    </lineage>
</organism>
<dbReference type="Proteomes" id="UP000321827">
    <property type="component" value="Unassembled WGS sequence"/>
</dbReference>
<evidence type="ECO:0000256" key="7">
    <source>
        <dbReference type="PROSITE-ProRule" id="PRU01091"/>
    </source>
</evidence>
<dbReference type="SUPFAM" id="SSF46894">
    <property type="entry name" value="C-terminal effector domain of the bipartite response regulators"/>
    <property type="match status" value="1"/>
</dbReference>
<dbReference type="PROSITE" id="PS50110">
    <property type="entry name" value="RESPONSE_REGULATORY"/>
    <property type="match status" value="1"/>
</dbReference>
<dbReference type="Pfam" id="PF00486">
    <property type="entry name" value="Trans_reg_C"/>
    <property type="match status" value="1"/>
</dbReference>
<dbReference type="PANTHER" id="PTHR48111">
    <property type="entry name" value="REGULATOR OF RPOS"/>
    <property type="match status" value="1"/>
</dbReference>
<dbReference type="Gene3D" id="3.40.50.2300">
    <property type="match status" value="1"/>
</dbReference>
<dbReference type="GO" id="GO:0000976">
    <property type="term" value="F:transcription cis-regulatory region binding"/>
    <property type="evidence" value="ECO:0007669"/>
    <property type="project" value="TreeGrafter"/>
</dbReference>
<dbReference type="GO" id="GO:0032993">
    <property type="term" value="C:protein-DNA complex"/>
    <property type="evidence" value="ECO:0007669"/>
    <property type="project" value="TreeGrafter"/>
</dbReference>
<feature type="DNA-binding region" description="OmpR/PhoB-type" evidence="7">
    <location>
        <begin position="137"/>
        <end position="234"/>
    </location>
</feature>
<keyword evidence="4 7" id="KW-0238">DNA-binding</keyword>
<dbReference type="GO" id="GO:0006355">
    <property type="term" value="P:regulation of DNA-templated transcription"/>
    <property type="evidence" value="ECO:0007669"/>
    <property type="project" value="InterPro"/>
</dbReference>
<dbReference type="GO" id="GO:0005829">
    <property type="term" value="C:cytosol"/>
    <property type="evidence" value="ECO:0007669"/>
    <property type="project" value="TreeGrafter"/>
</dbReference>
<accession>A0A511RMD3</accession>
<dbReference type="Pfam" id="PF00072">
    <property type="entry name" value="Response_reg"/>
    <property type="match status" value="1"/>
</dbReference>
<reference evidence="10 11" key="1">
    <citation type="submission" date="2019-07" db="EMBL/GenBank/DDBJ databases">
        <title>Whole genome shotgun sequence of Oceanithermus desulfurans NBRC 100063.</title>
        <authorList>
            <person name="Hosoyama A."/>
            <person name="Uohara A."/>
            <person name="Ohji S."/>
            <person name="Ichikawa N."/>
        </authorList>
    </citation>
    <scope>NUCLEOTIDE SEQUENCE [LARGE SCALE GENOMIC DNA]</scope>
    <source>
        <strain evidence="10 11">NBRC 100063</strain>
    </source>
</reference>
<dbReference type="FunFam" id="1.10.10.10:FF:000005">
    <property type="entry name" value="Two-component system response regulator"/>
    <property type="match status" value="1"/>
</dbReference>
<name>A0A511RMD3_9DEIN</name>